<comment type="caution">
    <text evidence="2">The sequence shown here is derived from an EMBL/GenBank/DDBJ whole genome shotgun (WGS) entry which is preliminary data.</text>
</comment>
<proteinExistence type="predicted"/>
<feature type="transmembrane region" description="Helical" evidence="1">
    <location>
        <begin position="25"/>
        <end position="46"/>
    </location>
</feature>
<dbReference type="AlphaFoldDB" id="D3L9A9"/>
<sequence length="54" mass="6307">MSLLNKLDRNDCLLISIFLASLSGFYFRNSLLTTVFVFLLLIRIYFSKLKIAFL</sequence>
<evidence type="ECO:0000313" key="2">
    <source>
        <dbReference type="EMBL" id="EFD88519.1"/>
    </source>
</evidence>
<evidence type="ECO:0000313" key="3">
    <source>
        <dbReference type="Proteomes" id="UP000003075"/>
    </source>
</evidence>
<reference evidence="2 3" key="1">
    <citation type="journal article" date="2010" name="Appl. Microbiol. Biotechnol.">
        <title>Genotypic diversity in Oenococcus oeni by high-density microarray comparative genome hybridization and whole genome sequencing.</title>
        <authorList>
            <person name="Borneman A.R."/>
            <person name="Bartowsky E.J."/>
            <person name="McCarthy J."/>
            <person name="Chambers P.J."/>
        </authorList>
    </citation>
    <scope>NUCLEOTIDE SEQUENCE [LARGE SCALE GENOMIC DNA]</scope>
    <source>
        <strain evidence="2 3">AWRIB429</strain>
    </source>
</reference>
<organism evidence="2 3">
    <name type="scientific">Oenococcus oeni AWRIB429</name>
    <dbReference type="NCBI Taxonomy" id="655225"/>
    <lineage>
        <taxon>Bacteria</taxon>
        <taxon>Bacillati</taxon>
        <taxon>Bacillota</taxon>
        <taxon>Bacilli</taxon>
        <taxon>Lactobacillales</taxon>
        <taxon>Lactobacillaceae</taxon>
        <taxon>Oenococcus</taxon>
    </lineage>
</organism>
<keyword evidence="1" id="KW-0472">Membrane</keyword>
<keyword evidence="1" id="KW-1133">Transmembrane helix</keyword>
<evidence type="ECO:0000256" key="1">
    <source>
        <dbReference type="SAM" id="Phobius"/>
    </source>
</evidence>
<dbReference type="Proteomes" id="UP000003075">
    <property type="component" value="Unassembled WGS sequence"/>
</dbReference>
<accession>D3L9A9</accession>
<gene>
    <name evidence="2" type="ORF">AWRIB429_0939</name>
</gene>
<keyword evidence="1" id="KW-0812">Transmembrane</keyword>
<name>D3L9A9_OENOE</name>
<dbReference type="EMBL" id="ACSE01000016">
    <property type="protein sequence ID" value="EFD88519.1"/>
    <property type="molecule type" value="Genomic_DNA"/>
</dbReference>
<protein>
    <submittedName>
        <fullName evidence="2">Uncharacterized protein</fullName>
    </submittedName>
</protein>